<comment type="caution">
    <text evidence="2">The sequence shown here is derived from an EMBL/GenBank/DDBJ whole genome shotgun (WGS) entry which is preliminary data.</text>
</comment>
<keyword evidence="1" id="KW-1133">Transmembrane helix</keyword>
<sequence length="88" mass="9654">MFALHTVGRLRRRTHEFPPGREPDDSLTPTGRVIAVSGAAACYAGLVTSALHEPDPLVYAGIWLPVAVVALVVWGVTCRVREWRSFRA</sequence>
<evidence type="ECO:0008006" key="4">
    <source>
        <dbReference type="Google" id="ProtNLM"/>
    </source>
</evidence>
<evidence type="ECO:0000313" key="3">
    <source>
        <dbReference type="Proteomes" id="UP001501563"/>
    </source>
</evidence>
<gene>
    <name evidence="2" type="ORF">GCM10022207_29540</name>
</gene>
<reference evidence="3" key="1">
    <citation type="journal article" date="2019" name="Int. J. Syst. Evol. Microbiol.">
        <title>The Global Catalogue of Microorganisms (GCM) 10K type strain sequencing project: providing services to taxonomists for standard genome sequencing and annotation.</title>
        <authorList>
            <consortium name="The Broad Institute Genomics Platform"/>
            <consortium name="The Broad Institute Genome Sequencing Center for Infectious Disease"/>
            <person name="Wu L."/>
            <person name="Ma J."/>
        </authorList>
    </citation>
    <scope>NUCLEOTIDE SEQUENCE [LARGE SCALE GENOMIC DNA]</scope>
    <source>
        <strain evidence="3">JCM 16578</strain>
    </source>
</reference>
<evidence type="ECO:0000256" key="1">
    <source>
        <dbReference type="SAM" id="Phobius"/>
    </source>
</evidence>
<keyword evidence="3" id="KW-1185">Reference proteome</keyword>
<dbReference type="EMBL" id="BAAAZA010000007">
    <property type="protein sequence ID" value="GAA3863619.1"/>
    <property type="molecule type" value="Genomic_DNA"/>
</dbReference>
<proteinExistence type="predicted"/>
<accession>A0ABP7K570</accession>
<keyword evidence="1" id="KW-0812">Transmembrane</keyword>
<protein>
    <recommendedName>
        <fullName evidence="4">Integral membrane protein</fullName>
    </recommendedName>
</protein>
<organism evidence="2 3">
    <name type="scientific">Streptomyces lannensis</name>
    <dbReference type="NCBI Taxonomy" id="766498"/>
    <lineage>
        <taxon>Bacteria</taxon>
        <taxon>Bacillati</taxon>
        <taxon>Actinomycetota</taxon>
        <taxon>Actinomycetes</taxon>
        <taxon>Kitasatosporales</taxon>
        <taxon>Streptomycetaceae</taxon>
        <taxon>Streptomyces</taxon>
    </lineage>
</organism>
<name>A0ABP7K570_9ACTN</name>
<dbReference type="Proteomes" id="UP001501563">
    <property type="component" value="Unassembled WGS sequence"/>
</dbReference>
<feature type="transmembrane region" description="Helical" evidence="1">
    <location>
        <begin position="57"/>
        <end position="77"/>
    </location>
</feature>
<keyword evidence="1" id="KW-0472">Membrane</keyword>
<evidence type="ECO:0000313" key="2">
    <source>
        <dbReference type="EMBL" id="GAA3863619.1"/>
    </source>
</evidence>